<feature type="region of interest" description="Disordered" evidence="2">
    <location>
        <begin position="296"/>
        <end position="328"/>
    </location>
</feature>
<dbReference type="AlphaFoldDB" id="A0AAN6KT45"/>
<evidence type="ECO:0000256" key="1">
    <source>
        <dbReference type="PROSITE-ProRule" id="PRU00529"/>
    </source>
</evidence>
<evidence type="ECO:0000313" key="4">
    <source>
        <dbReference type="EMBL" id="KAK0998240.1"/>
    </source>
</evidence>
<sequence>MEAGKRKLDDSIGRDEKRPKFKKQWQVPRRNDHGGVQAKAIQPGDSGIWATCNKGREGKCVGELQNLFTEYAELLYGSTLDASATRGDGTEMSDAADIESEIQAEVAGIRKPSAVQLFTSIRLHVQCGKLFSMFASSLRSLMNLAVVFFKTVSPIEPVSFVKRICEDAANNSALKRTRFTKRLSPMTLMGRPSADDLGKIAAEVLAPHFHQEPVRSRKFAIRPSIRNHNILNRESVIKQIASIVGPDHTVDLKSYELLIIVEIYQNICGISVVDDSFERLKRYNLAEIFDPTPKEALNKVEATPEDPEGAIDDSADAADLEARPMGIS</sequence>
<protein>
    <recommendedName>
        <fullName evidence="3">THUMP domain-containing protein</fullName>
    </recommendedName>
</protein>
<dbReference type="GO" id="GO:0006400">
    <property type="term" value="P:tRNA modification"/>
    <property type="evidence" value="ECO:0007669"/>
    <property type="project" value="InterPro"/>
</dbReference>
<feature type="domain" description="THUMP" evidence="3">
    <location>
        <begin position="168"/>
        <end position="274"/>
    </location>
</feature>
<dbReference type="SUPFAM" id="SSF143437">
    <property type="entry name" value="THUMP domain-like"/>
    <property type="match status" value="1"/>
</dbReference>
<feature type="compositionally biased region" description="Acidic residues" evidence="2">
    <location>
        <begin position="303"/>
        <end position="319"/>
    </location>
</feature>
<feature type="compositionally biased region" description="Basic and acidic residues" evidence="2">
    <location>
        <begin position="1"/>
        <end position="18"/>
    </location>
</feature>
<dbReference type="GO" id="GO:0003723">
    <property type="term" value="F:RNA binding"/>
    <property type="evidence" value="ECO:0007669"/>
    <property type="project" value="UniProtKB-UniRule"/>
</dbReference>
<accession>A0AAN6KT45</accession>
<dbReference type="PROSITE" id="PS51165">
    <property type="entry name" value="THUMP"/>
    <property type="match status" value="1"/>
</dbReference>
<name>A0AAN6KT45_9PEZI</name>
<proteinExistence type="predicted"/>
<dbReference type="InterPro" id="IPR004114">
    <property type="entry name" value="THUMP_dom"/>
</dbReference>
<dbReference type="SMART" id="SM00981">
    <property type="entry name" value="THUMP"/>
    <property type="match status" value="1"/>
</dbReference>
<organism evidence="4 5">
    <name type="scientific">Friedmanniomyces endolithicus</name>
    <dbReference type="NCBI Taxonomy" id="329885"/>
    <lineage>
        <taxon>Eukaryota</taxon>
        <taxon>Fungi</taxon>
        <taxon>Dikarya</taxon>
        <taxon>Ascomycota</taxon>
        <taxon>Pezizomycotina</taxon>
        <taxon>Dothideomycetes</taxon>
        <taxon>Dothideomycetidae</taxon>
        <taxon>Mycosphaerellales</taxon>
        <taxon>Teratosphaeriaceae</taxon>
        <taxon>Friedmanniomyces</taxon>
    </lineage>
</organism>
<keyword evidence="5" id="KW-1185">Reference proteome</keyword>
<gene>
    <name evidence="4" type="ORF">LTR91_006380</name>
</gene>
<comment type="caution">
    <text evidence="4">The sequence shown here is derived from an EMBL/GenBank/DDBJ whole genome shotgun (WGS) entry which is preliminary data.</text>
</comment>
<reference evidence="4" key="1">
    <citation type="submission" date="2023-06" db="EMBL/GenBank/DDBJ databases">
        <title>Black Yeasts Isolated from many extreme environments.</title>
        <authorList>
            <person name="Coleine C."/>
            <person name="Stajich J.E."/>
            <person name="Selbmann L."/>
        </authorList>
    </citation>
    <scope>NUCLEOTIDE SEQUENCE</scope>
    <source>
        <strain evidence="4">CCFEE 5200</strain>
    </source>
</reference>
<dbReference type="Pfam" id="PF02926">
    <property type="entry name" value="THUMP"/>
    <property type="match status" value="1"/>
</dbReference>
<dbReference type="Proteomes" id="UP001175353">
    <property type="component" value="Unassembled WGS sequence"/>
</dbReference>
<evidence type="ECO:0000313" key="5">
    <source>
        <dbReference type="Proteomes" id="UP001175353"/>
    </source>
</evidence>
<dbReference type="CDD" id="cd11717">
    <property type="entry name" value="THUMP_THUMPD1_like"/>
    <property type="match status" value="1"/>
</dbReference>
<evidence type="ECO:0000259" key="3">
    <source>
        <dbReference type="PROSITE" id="PS51165"/>
    </source>
</evidence>
<dbReference type="EMBL" id="JAUJLE010000043">
    <property type="protein sequence ID" value="KAK0998240.1"/>
    <property type="molecule type" value="Genomic_DNA"/>
</dbReference>
<dbReference type="InterPro" id="IPR040183">
    <property type="entry name" value="THUMPD1-like"/>
</dbReference>
<evidence type="ECO:0000256" key="2">
    <source>
        <dbReference type="SAM" id="MobiDB-lite"/>
    </source>
</evidence>
<dbReference type="Gene3D" id="3.30.2300.10">
    <property type="entry name" value="THUMP superfamily"/>
    <property type="match status" value="1"/>
</dbReference>
<dbReference type="PANTHER" id="PTHR13452">
    <property type="entry name" value="THUMP DOMAIN CONTAINING PROTEIN 1-RELATED"/>
    <property type="match status" value="1"/>
</dbReference>
<dbReference type="FunFam" id="3.30.2300.10:FF:000001">
    <property type="entry name" value="THUMP domain-containing protein 1"/>
    <property type="match status" value="1"/>
</dbReference>
<dbReference type="PANTHER" id="PTHR13452:SF10">
    <property type="entry name" value="THUMP DOMAIN-CONTAINING PROTEIN 1"/>
    <property type="match status" value="1"/>
</dbReference>
<keyword evidence="1" id="KW-0694">RNA-binding</keyword>
<feature type="region of interest" description="Disordered" evidence="2">
    <location>
        <begin position="1"/>
        <end position="26"/>
    </location>
</feature>